<dbReference type="AlphaFoldDB" id="A0AAQ3QEF3"/>
<organism evidence="3 4">
    <name type="scientific">Canna indica</name>
    <name type="common">Indian-shot</name>
    <dbReference type="NCBI Taxonomy" id="4628"/>
    <lineage>
        <taxon>Eukaryota</taxon>
        <taxon>Viridiplantae</taxon>
        <taxon>Streptophyta</taxon>
        <taxon>Embryophyta</taxon>
        <taxon>Tracheophyta</taxon>
        <taxon>Spermatophyta</taxon>
        <taxon>Magnoliopsida</taxon>
        <taxon>Liliopsida</taxon>
        <taxon>Zingiberales</taxon>
        <taxon>Cannaceae</taxon>
        <taxon>Canna</taxon>
    </lineage>
</organism>
<name>A0AAQ3QEF3_9LILI</name>
<protein>
    <recommendedName>
        <fullName evidence="2">Nucleotide-diphospho-sugar transferase domain-containing protein</fullName>
    </recommendedName>
</protein>
<reference evidence="3 4" key="1">
    <citation type="submission" date="2023-10" db="EMBL/GenBank/DDBJ databases">
        <title>Chromosome-scale genome assembly provides insights into flower coloration mechanisms of Canna indica.</title>
        <authorList>
            <person name="Li C."/>
        </authorList>
    </citation>
    <scope>NUCLEOTIDE SEQUENCE [LARGE SCALE GENOMIC DNA]</scope>
    <source>
        <tissue evidence="3">Flower</tissue>
    </source>
</reference>
<accession>A0AAQ3QEF3</accession>
<sequence length="338" mass="38267">MRKPLAGRARISPRFSMHPPSPSFVTSAAVEHPACSASACRCLSALLLLAAITFPCAVLYRATSPTSFPFQMPSPPWCSGPPVVNFGTGSDPDAFQLLWISDIAATFLLNEVLRIALRLKESEDVRLEKVLKEAAMENKTVILTTLNAAWASPGSIIDIFIEGFRIGDGTRILLDHLDIDILWFRNPLPQLSPDEDFQIACDYFKGDALDLQNIPNGGFNYVKSNNRTIEFYKFWHASRENYPGYHDQDVLNIIKNDPFLMEIGIRIRFLSTAFFGGLCEPSRDFNKVCTMHANCCIGLRRKVHDLRVMLDDWRTYMSLPWKIKRNGAYSWRVPQNCR</sequence>
<evidence type="ECO:0000259" key="2">
    <source>
        <dbReference type="Pfam" id="PF03407"/>
    </source>
</evidence>
<evidence type="ECO:0000256" key="1">
    <source>
        <dbReference type="SAM" id="Phobius"/>
    </source>
</evidence>
<dbReference type="Proteomes" id="UP001327560">
    <property type="component" value="Chromosome 6"/>
</dbReference>
<dbReference type="Pfam" id="PF03407">
    <property type="entry name" value="Nucleotid_trans"/>
    <property type="match status" value="1"/>
</dbReference>
<dbReference type="PANTHER" id="PTHR46038">
    <property type="entry name" value="EXPRESSED PROTEIN-RELATED"/>
    <property type="match status" value="1"/>
</dbReference>
<dbReference type="EMBL" id="CP136895">
    <property type="protein sequence ID" value="WOL09771.1"/>
    <property type="molecule type" value="Genomic_DNA"/>
</dbReference>
<keyword evidence="1" id="KW-1133">Transmembrane helix</keyword>
<dbReference type="InterPro" id="IPR005069">
    <property type="entry name" value="Nucl-diP-sugar_transferase"/>
</dbReference>
<proteinExistence type="predicted"/>
<dbReference type="InterPro" id="IPR044821">
    <property type="entry name" value="At1g28695/At4g15970-like"/>
</dbReference>
<keyword evidence="4" id="KW-1185">Reference proteome</keyword>
<feature type="domain" description="Nucleotide-diphospho-sugar transferase" evidence="2">
    <location>
        <begin position="177"/>
        <end position="306"/>
    </location>
</feature>
<feature type="transmembrane region" description="Helical" evidence="1">
    <location>
        <begin position="42"/>
        <end position="62"/>
    </location>
</feature>
<dbReference type="PANTHER" id="PTHR46038:SF38">
    <property type="entry name" value="GLYCOSYLTRANSFERASE-RELATED"/>
    <property type="match status" value="1"/>
</dbReference>
<gene>
    <name evidence="3" type="ORF">Cni_G18524</name>
</gene>
<evidence type="ECO:0000313" key="4">
    <source>
        <dbReference type="Proteomes" id="UP001327560"/>
    </source>
</evidence>
<keyword evidence="1" id="KW-0812">Transmembrane</keyword>
<evidence type="ECO:0000313" key="3">
    <source>
        <dbReference type="EMBL" id="WOL09771.1"/>
    </source>
</evidence>
<keyword evidence="1" id="KW-0472">Membrane</keyword>